<evidence type="ECO:0000313" key="3">
    <source>
        <dbReference type="EMBL" id="MFC7246665.1"/>
    </source>
</evidence>
<gene>
    <name evidence="3" type="ORF">ACFQO7_29645</name>
</gene>
<dbReference type="Proteomes" id="UP001596392">
    <property type="component" value="Unassembled WGS sequence"/>
</dbReference>
<sequence length="134" mass="14948">MTEPAVIRCDQFISHPPARVWQALTDPELHAKWWAAGDVRPVVGHRFTLDMGNWGEQPCEVLAVEPEKLLSYSFATGSLDNTITFRLEPEGTGTRLFFEQAGLDLDSPLGRTAYEGMSRGWPALLRRIEPALAP</sequence>
<comment type="similarity">
    <text evidence="1">Belongs to the AHA1 family.</text>
</comment>
<feature type="domain" description="Activator of Hsp90 ATPase homologue 1/2-like C-terminal" evidence="2">
    <location>
        <begin position="15"/>
        <end position="132"/>
    </location>
</feature>
<name>A0ABW2H3A0_9ACTN</name>
<reference evidence="4" key="1">
    <citation type="journal article" date="2019" name="Int. J. Syst. Evol. Microbiol.">
        <title>The Global Catalogue of Microorganisms (GCM) 10K type strain sequencing project: providing services to taxonomists for standard genome sequencing and annotation.</title>
        <authorList>
            <consortium name="The Broad Institute Genomics Platform"/>
            <consortium name="The Broad Institute Genome Sequencing Center for Infectious Disease"/>
            <person name="Wu L."/>
            <person name="Ma J."/>
        </authorList>
    </citation>
    <scope>NUCLEOTIDE SEQUENCE [LARGE SCALE GENOMIC DNA]</scope>
    <source>
        <strain evidence="4">CGMCC 1.9106</strain>
    </source>
</reference>
<comment type="caution">
    <text evidence="3">The sequence shown here is derived from an EMBL/GenBank/DDBJ whole genome shotgun (WGS) entry which is preliminary data.</text>
</comment>
<evidence type="ECO:0000259" key="2">
    <source>
        <dbReference type="Pfam" id="PF08327"/>
    </source>
</evidence>
<dbReference type="Pfam" id="PF08327">
    <property type="entry name" value="AHSA1"/>
    <property type="match status" value="1"/>
</dbReference>
<organism evidence="3 4">
    <name type="scientific">Catellatospora aurea</name>
    <dbReference type="NCBI Taxonomy" id="1337874"/>
    <lineage>
        <taxon>Bacteria</taxon>
        <taxon>Bacillati</taxon>
        <taxon>Actinomycetota</taxon>
        <taxon>Actinomycetes</taxon>
        <taxon>Micromonosporales</taxon>
        <taxon>Micromonosporaceae</taxon>
        <taxon>Catellatospora</taxon>
    </lineage>
</organism>
<dbReference type="InterPro" id="IPR023393">
    <property type="entry name" value="START-like_dom_sf"/>
</dbReference>
<dbReference type="RefSeq" id="WP_376809460.1">
    <property type="nucleotide sequence ID" value="NZ_JBHTAC010000042.1"/>
</dbReference>
<dbReference type="CDD" id="cd07814">
    <property type="entry name" value="SRPBCC_CalC_Aha1-like"/>
    <property type="match status" value="1"/>
</dbReference>
<dbReference type="SUPFAM" id="SSF55961">
    <property type="entry name" value="Bet v1-like"/>
    <property type="match status" value="1"/>
</dbReference>
<evidence type="ECO:0000256" key="1">
    <source>
        <dbReference type="ARBA" id="ARBA00006817"/>
    </source>
</evidence>
<protein>
    <submittedName>
        <fullName evidence="3">SRPBCC domain-containing protein</fullName>
    </submittedName>
</protein>
<dbReference type="InterPro" id="IPR013538">
    <property type="entry name" value="ASHA1/2-like_C"/>
</dbReference>
<dbReference type="EMBL" id="JBHTAC010000042">
    <property type="protein sequence ID" value="MFC7246665.1"/>
    <property type="molecule type" value="Genomic_DNA"/>
</dbReference>
<accession>A0ABW2H3A0</accession>
<evidence type="ECO:0000313" key="4">
    <source>
        <dbReference type="Proteomes" id="UP001596392"/>
    </source>
</evidence>
<keyword evidence="4" id="KW-1185">Reference proteome</keyword>
<proteinExistence type="inferred from homology"/>
<dbReference type="Gene3D" id="3.30.530.20">
    <property type="match status" value="1"/>
</dbReference>